<dbReference type="SUPFAM" id="SSF69618">
    <property type="entry name" value="HemD-like"/>
    <property type="match status" value="1"/>
</dbReference>
<feature type="domain" description="Tetrapyrrole biosynthesis uroporphyrinogen III synthase" evidence="10">
    <location>
        <begin position="32"/>
        <end position="256"/>
    </location>
</feature>
<protein>
    <recommendedName>
        <fullName evidence="7 9">Uroporphyrinogen-III synthase</fullName>
        <ecNumber evidence="3 9">4.2.1.75</ecNumber>
    </recommendedName>
</protein>
<dbReference type="InterPro" id="IPR039793">
    <property type="entry name" value="UROS/Hem4"/>
</dbReference>
<keyword evidence="12" id="KW-1185">Reference proteome</keyword>
<evidence type="ECO:0000256" key="9">
    <source>
        <dbReference type="RuleBase" id="RU366031"/>
    </source>
</evidence>
<dbReference type="PANTHER" id="PTHR38042">
    <property type="entry name" value="UROPORPHYRINOGEN-III SYNTHASE, CHLOROPLASTIC"/>
    <property type="match status" value="1"/>
</dbReference>
<evidence type="ECO:0000256" key="2">
    <source>
        <dbReference type="ARBA" id="ARBA00008133"/>
    </source>
</evidence>
<comment type="catalytic activity">
    <reaction evidence="8 9">
        <text>hydroxymethylbilane = uroporphyrinogen III + H2O</text>
        <dbReference type="Rhea" id="RHEA:18965"/>
        <dbReference type="ChEBI" id="CHEBI:15377"/>
        <dbReference type="ChEBI" id="CHEBI:57308"/>
        <dbReference type="ChEBI" id="CHEBI:57845"/>
        <dbReference type="EC" id="4.2.1.75"/>
    </reaction>
</comment>
<organism evidence="11 12">
    <name type="scientific">Natronospira proteinivora</name>
    <dbReference type="NCBI Taxonomy" id="1807133"/>
    <lineage>
        <taxon>Bacteria</taxon>
        <taxon>Pseudomonadati</taxon>
        <taxon>Pseudomonadota</taxon>
        <taxon>Gammaproteobacteria</taxon>
        <taxon>Natronospirales</taxon>
        <taxon>Natronospiraceae</taxon>
        <taxon>Natronospira</taxon>
    </lineage>
</organism>
<comment type="caution">
    <text evidence="11">The sequence shown here is derived from an EMBL/GenBank/DDBJ whole genome shotgun (WGS) entry which is preliminary data.</text>
</comment>
<dbReference type="CDD" id="cd06578">
    <property type="entry name" value="HemD"/>
    <property type="match status" value="1"/>
</dbReference>
<keyword evidence="5 9" id="KW-0627">Porphyrin biosynthesis</keyword>
<evidence type="ECO:0000256" key="6">
    <source>
        <dbReference type="ARBA" id="ARBA00037589"/>
    </source>
</evidence>
<evidence type="ECO:0000256" key="3">
    <source>
        <dbReference type="ARBA" id="ARBA00013109"/>
    </source>
</evidence>
<dbReference type="EMBL" id="JALJYF010000002">
    <property type="protein sequence ID" value="MCP1728128.1"/>
    <property type="molecule type" value="Genomic_DNA"/>
</dbReference>
<dbReference type="Pfam" id="PF02602">
    <property type="entry name" value="HEM4"/>
    <property type="match status" value="1"/>
</dbReference>
<evidence type="ECO:0000313" key="11">
    <source>
        <dbReference type="EMBL" id="MCP1728128.1"/>
    </source>
</evidence>
<comment type="similarity">
    <text evidence="2 9">Belongs to the uroporphyrinogen-III synthase family.</text>
</comment>
<keyword evidence="4 9" id="KW-0456">Lyase</keyword>
<evidence type="ECO:0000259" key="10">
    <source>
        <dbReference type="Pfam" id="PF02602"/>
    </source>
</evidence>
<evidence type="ECO:0000256" key="7">
    <source>
        <dbReference type="ARBA" id="ARBA00040167"/>
    </source>
</evidence>
<dbReference type="PANTHER" id="PTHR38042:SF1">
    <property type="entry name" value="UROPORPHYRINOGEN-III SYNTHASE, CHLOROPLASTIC"/>
    <property type="match status" value="1"/>
</dbReference>
<dbReference type="Gene3D" id="3.40.50.10090">
    <property type="match status" value="2"/>
</dbReference>
<evidence type="ECO:0000256" key="4">
    <source>
        <dbReference type="ARBA" id="ARBA00023239"/>
    </source>
</evidence>
<evidence type="ECO:0000256" key="8">
    <source>
        <dbReference type="ARBA" id="ARBA00048617"/>
    </source>
</evidence>
<reference evidence="11 12" key="1">
    <citation type="submission" date="2022-03" db="EMBL/GenBank/DDBJ databases">
        <title>Genomic Encyclopedia of Type Strains, Phase III (KMG-III): the genomes of soil and plant-associated and newly described type strains.</title>
        <authorList>
            <person name="Whitman W."/>
        </authorList>
    </citation>
    <scope>NUCLEOTIDE SEQUENCE [LARGE SCALE GENOMIC DNA]</scope>
    <source>
        <strain evidence="11 12">BSker1</strain>
    </source>
</reference>
<proteinExistence type="inferred from homology"/>
<comment type="function">
    <text evidence="6 9">Catalyzes cyclization of the linear tetrapyrrole, hydroxymethylbilane, to the macrocyclic uroporphyrinogen III.</text>
</comment>
<name>A0ABT1G9Y1_9GAMM</name>
<dbReference type="InterPro" id="IPR003754">
    <property type="entry name" value="4pyrrol_synth_uPrphyn_synth"/>
</dbReference>
<comment type="pathway">
    <text evidence="1 9">Porphyrin-containing compound metabolism; protoporphyrin-IX biosynthesis; coproporphyrinogen-III from 5-aminolevulinate: step 3/4.</text>
</comment>
<evidence type="ECO:0000313" key="12">
    <source>
        <dbReference type="Proteomes" id="UP001523550"/>
    </source>
</evidence>
<dbReference type="InterPro" id="IPR036108">
    <property type="entry name" value="4pyrrol_syn_uPrphyn_synt_sf"/>
</dbReference>
<dbReference type="RefSeq" id="WP_253449678.1">
    <property type="nucleotide sequence ID" value="NZ_JALJYF010000002.1"/>
</dbReference>
<gene>
    <name evidence="11" type="ORF">J2T60_002128</name>
</gene>
<evidence type="ECO:0000256" key="5">
    <source>
        <dbReference type="ARBA" id="ARBA00023244"/>
    </source>
</evidence>
<dbReference type="GO" id="GO:0004852">
    <property type="term" value="F:uroporphyrinogen-III synthase activity"/>
    <property type="evidence" value="ECO:0007669"/>
    <property type="project" value="UniProtKB-EC"/>
</dbReference>
<evidence type="ECO:0000256" key="1">
    <source>
        <dbReference type="ARBA" id="ARBA00004772"/>
    </source>
</evidence>
<dbReference type="Proteomes" id="UP001523550">
    <property type="component" value="Unassembled WGS sequence"/>
</dbReference>
<dbReference type="EC" id="4.2.1.75" evidence="3 9"/>
<sequence>MAPESEPGPGRRLQGAGVLVTRPAHQQQACLRHIRAEGGEPWSLPLIEIEFLNPAPQHISGWDALSDNDWLVAVSPNAVTALQRWVADRRLRLPALRFAAVGEGSARALEAAGWPVSARPRRGDGAQALLDSPGFQPLPGRPVVLARGEGGRRVLDEGLTQAGATLVDLRLYRRRRPALGLSALRQALAQAQCQLLFLTSGTALQHLMDASDSALREQLQSLAVVAPSERVLKQAQTMGFHGPLLAASDASDQAMVERAAQWWRTQEQAMGSGVDRTTGPEHD</sequence>
<accession>A0ABT1G9Y1</accession>